<dbReference type="EMBL" id="REGR01000006">
    <property type="protein sequence ID" value="RXZ43906.1"/>
    <property type="molecule type" value="Genomic_DNA"/>
</dbReference>
<proteinExistence type="predicted"/>
<dbReference type="Pfam" id="PF13021">
    <property type="entry name" value="DUF3885"/>
    <property type="match status" value="1"/>
</dbReference>
<comment type="caution">
    <text evidence="2">The sequence shown here is derived from an EMBL/GenBank/DDBJ whole genome shotgun (WGS) entry which is preliminary data.</text>
</comment>
<reference evidence="2 3" key="1">
    <citation type="submission" date="2018-10" db="EMBL/GenBank/DDBJ databases">
        <title>Draft genome of Fastidiocella sp. strain 375T, a bacterium isolated from a karstic cave dripping water.</title>
        <authorList>
            <person name="Coelho C."/>
            <person name="Verissimo A."/>
            <person name="Tiago I."/>
        </authorList>
    </citation>
    <scope>NUCLEOTIDE SEQUENCE [LARGE SCALE GENOMIC DNA]</scope>
    <source>
        <strain evidence="2 3">CAVE-375</strain>
    </source>
</reference>
<organism evidence="2 3">
    <name type="scientific">Crenobacter cavernae</name>
    <dbReference type="NCBI Taxonomy" id="2290923"/>
    <lineage>
        <taxon>Bacteria</taxon>
        <taxon>Pseudomonadati</taxon>
        <taxon>Pseudomonadota</taxon>
        <taxon>Betaproteobacteria</taxon>
        <taxon>Neisseriales</taxon>
        <taxon>Neisseriaceae</taxon>
        <taxon>Crenobacter</taxon>
    </lineage>
</organism>
<evidence type="ECO:0000313" key="3">
    <source>
        <dbReference type="Proteomes" id="UP000290682"/>
    </source>
</evidence>
<gene>
    <name evidence="2" type="ORF">EBB06_08515</name>
</gene>
<protein>
    <submittedName>
        <fullName evidence="2">DUF3885 domain-containing protein</fullName>
    </submittedName>
</protein>
<accession>A0ABY0FCP7</accession>
<evidence type="ECO:0000313" key="2">
    <source>
        <dbReference type="EMBL" id="RXZ43906.1"/>
    </source>
</evidence>
<keyword evidence="3" id="KW-1185">Reference proteome</keyword>
<evidence type="ECO:0000259" key="1">
    <source>
        <dbReference type="Pfam" id="PF13021"/>
    </source>
</evidence>
<sequence>MKHNEIKLEKPLFYNNPFGLRFEIGPAEIGVWANRERRLLNEKYFSTALERAISIFNAAFSSSDAISIAYQIFSDGRRRIKKGSYFLRQIKTNKAEEITFTDHKELYSEDLSYKCECWRRVTVSGLKVEDAEINNILLALINTDFGSRQPSITGECYFINHTKGLVLNLYDDRGMDVVSLKKETLLPLYNTYNKWLLNYDREQMDHVFSQI</sequence>
<name>A0ABY0FCP7_9NEIS</name>
<feature type="domain" description="DUF3885" evidence="1">
    <location>
        <begin position="5"/>
        <end position="200"/>
    </location>
</feature>
<dbReference type="InterPro" id="IPR024976">
    <property type="entry name" value="DUF3885"/>
</dbReference>
<dbReference type="Proteomes" id="UP000290682">
    <property type="component" value="Unassembled WGS sequence"/>
</dbReference>
<dbReference type="RefSeq" id="WP_129212776.1">
    <property type="nucleotide sequence ID" value="NZ_REGR01000006.1"/>
</dbReference>